<evidence type="ECO:0000256" key="1">
    <source>
        <dbReference type="SAM" id="SignalP"/>
    </source>
</evidence>
<proteinExistence type="predicted"/>
<name>A0A4R6IKC8_9SPHI</name>
<dbReference type="Proteomes" id="UP000295499">
    <property type="component" value="Unassembled WGS sequence"/>
</dbReference>
<dbReference type="InterPro" id="IPR019861">
    <property type="entry name" value="PorP/SprF_Bacteroidetes"/>
</dbReference>
<dbReference type="AlphaFoldDB" id="A0A4R6IKC8"/>
<evidence type="ECO:0000313" key="2">
    <source>
        <dbReference type="EMBL" id="TDO22396.1"/>
    </source>
</evidence>
<accession>A0A4R6IKC8</accession>
<gene>
    <name evidence="2" type="ORF">CLV32_1369</name>
</gene>
<sequence length="342" mass="37574">MSKAKALVLLFLISSYLIPGVQAQDHIYSQFYNAPNYLNPALNGQFEGDFRVNMIYRNQWSQIPGNLSYYTFSVDYNLPRLGGGVGLMISKSSEGTAYLNKVNIAGIYSYSVEFDNSVLSFGVQGGMTNRKLDYNKLVFLDQLGSGGITGGISGATLPEFNNKFYFDSGAGINLVTGNFMIGAAGQHLNKPDESFTGTKSALPIRYNGYASYKLALSPYDMDNTSFLIPSVVYYQQGTLKSLSLGAQYKHQNVNLGVWYRGDGQSADAVVVSVIFDLFGRSDSYDKVRLGISHDATLSRLPYGRTGGTTEGALTYETTLNPNVETRYGQGRGVYGNRCYDFY</sequence>
<dbReference type="EMBL" id="SNWM01000002">
    <property type="protein sequence ID" value="TDO22396.1"/>
    <property type="molecule type" value="Genomic_DNA"/>
</dbReference>
<organism evidence="2 3">
    <name type="scientific">Pedobacter duraquae</name>
    <dbReference type="NCBI Taxonomy" id="425511"/>
    <lineage>
        <taxon>Bacteria</taxon>
        <taxon>Pseudomonadati</taxon>
        <taxon>Bacteroidota</taxon>
        <taxon>Sphingobacteriia</taxon>
        <taxon>Sphingobacteriales</taxon>
        <taxon>Sphingobacteriaceae</taxon>
        <taxon>Pedobacter</taxon>
    </lineage>
</organism>
<dbReference type="NCBIfam" id="TIGR03519">
    <property type="entry name" value="T9SS_PorP_fam"/>
    <property type="match status" value="1"/>
</dbReference>
<dbReference type="RefSeq" id="WP_133553722.1">
    <property type="nucleotide sequence ID" value="NZ_SNWM01000002.1"/>
</dbReference>
<dbReference type="Pfam" id="PF11751">
    <property type="entry name" value="PorP_SprF"/>
    <property type="match status" value="1"/>
</dbReference>
<evidence type="ECO:0000313" key="3">
    <source>
        <dbReference type="Proteomes" id="UP000295499"/>
    </source>
</evidence>
<dbReference type="OrthoDB" id="1186563at2"/>
<keyword evidence="3" id="KW-1185">Reference proteome</keyword>
<reference evidence="2 3" key="1">
    <citation type="submission" date="2019-03" db="EMBL/GenBank/DDBJ databases">
        <title>Genomic Encyclopedia of Archaeal and Bacterial Type Strains, Phase II (KMG-II): from individual species to whole genera.</title>
        <authorList>
            <person name="Goeker M."/>
        </authorList>
    </citation>
    <scope>NUCLEOTIDE SEQUENCE [LARGE SCALE GENOMIC DNA]</scope>
    <source>
        <strain evidence="2 3">DSM 19034</strain>
    </source>
</reference>
<keyword evidence="1" id="KW-0732">Signal</keyword>
<comment type="caution">
    <text evidence="2">The sequence shown here is derived from an EMBL/GenBank/DDBJ whole genome shotgun (WGS) entry which is preliminary data.</text>
</comment>
<protein>
    <submittedName>
        <fullName evidence="2">Type IX secretion system PorP/SprF family membrane protein</fullName>
    </submittedName>
</protein>
<feature type="chain" id="PRO_5020928026" evidence="1">
    <location>
        <begin position="24"/>
        <end position="342"/>
    </location>
</feature>
<feature type="signal peptide" evidence="1">
    <location>
        <begin position="1"/>
        <end position="23"/>
    </location>
</feature>